<evidence type="ECO:0000313" key="1">
    <source>
        <dbReference type="EMBL" id="WAG63287.1"/>
    </source>
</evidence>
<dbReference type="AlphaFoldDB" id="A0AA47EN46"/>
<proteinExistence type="predicted"/>
<reference evidence="1" key="1">
    <citation type="submission" date="2021-11" db="EMBL/GenBank/DDBJ databases">
        <title>Clostridia strains as spoilage organisms.</title>
        <authorList>
            <person name="Wambui J."/>
            <person name="Stevens M.J.A."/>
            <person name="Stephan R."/>
        </authorList>
    </citation>
    <scope>NUCLEOTIDE SEQUENCE</scope>
    <source>
        <strain evidence="1">CF009</strain>
        <plasmid evidence="1">pCF009-a</plasmid>
    </source>
</reference>
<dbReference type="RefSeq" id="WP_216126756.1">
    <property type="nucleotide sequence ID" value="NZ_CP086240.1"/>
</dbReference>
<protein>
    <submittedName>
        <fullName evidence="1">Uncharacterized protein</fullName>
    </submittedName>
</protein>
<gene>
    <name evidence="1" type="ORF">LL038_25080</name>
</gene>
<evidence type="ECO:0000313" key="2">
    <source>
        <dbReference type="Proteomes" id="UP001164733"/>
    </source>
</evidence>
<accession>A0AA47EN46</accession>
<geneLocation type="plasmid" evidence="1 2">
    <name>pCF009-a</name>
</geneLocation>
<organism evidence="1 2">
    <name type="scientific">Clostridium estertheticum</name>
    <dbReference type="NCBI Taxonomy" id="238834"/>
    <lineage>
        <taxon>Bacteria</taxon>
        <taxon>Bacillati</taxon>
        <taxon>Bacillota</taxon>
        <taxon>Clostridia</taxon>
        <taxon>Eubacteriales</taxon>
        <taxon>Clostridiaceae</taxon>
        <taxon>Clostridium</taxon>
    </lineage>
</organism>
<keyword evidence="1" id="KW-0614">Plasmid</keyword>
<dbReference type="Proteomes" id="UP001164733">
    <property type="component" value="Plasmid pCF009-a"/>
</dbReference>
<dbReference type="EMBL" id="CP086240">
    <property type="protein sequence ID" value="WAG63287.1"/>
    <property type="molecule type" value="Genomic_DNA"/>
</dbReference>
<sequence>MSGILNGATQVETTFLGIGERTGNIIVIADYFHCIYCENNYVI</sequence>
<name>A0AA47EN46_9CLOT</name>